<accession>A0ABU9WW42</accession>
<protein>
    <submittedName>
        <fullName evidence="1">Uncharacterized protein</fullName>
    </submittedName>
</protein>
<dbReference type="Proteomes" id="UP001422074">
    <property type="component" value="Unassembled WGS sequence"/>
</dbReference>
<sequence>MYLLSSSRRNPETVTAAQTRVTLVVYKEIVAGDMRKLLAESNDSRTGGGARDLRLPAKVFAHVMDQIFTRENVGPGGQPIRIADVIYLDGDGEPQTTQLEYWPPTRSRPSESRIARIHASPALGGHMPETDRGRVFVFFTKFNDGTIRCDYAYEDQLRNGEWAHELSSAVLSCLASADMKNGTRPANMVPAQGYYDFAAGTGYCHAD</sequence>
<name>A0ABU9WW42_9MICC</name>
<keyword evidence="2" id="KW-1185">Reference proteome</keyword>
<proteinExistence type="predicted"/>
<evidence type="ECO:0000313" key="1">
    <source>
        <dbReference type="EMBL" id="MEN2743393.1"/>
    </source>
</evidence>
<gene>
    <name evidence="1" type="ORF">ABCQ75_02415</name>
</gene>
<reference evidence="1 2" key="1">
    <citation type="submission" date="2024-05" db="EMBL/GenBank/DDBJ databases">
        <title>Sinomonas sp. nov., isolated from a waste landfill.</title>
        <authorList>
            <person name="Zhao Y."/>
        </authorList>
    </citation>
    <scope>NUCLEOTIDE SEQUENCE [LARGE SCALE GENOMIC DNA]</scope>
    <source>
        <strain evidence="1 2">CCTCC AB2014300</strain>
    </source>
</reference>
<organism evidence="1 2">
    <name type="scientific">Sinomonas halotolerans</name>
    <dbReference type="NCBI Taxonomy" id="1644133"/>
    <lineage>
        <taxon>Bacteria</taxon>
        <taxon>Bacillati</taxon>
        <taxon>Actinomycetota</taxon>
        <taxon>Actinomycetes</taxon>
        <taxon>Micrococcales</taxon>
        <taxon>Micrococcaceae</taxon>
        <taxon>Sinomonas</taxon>
    </lineage>
</organism>
<comment type="caution">
    <text evidence="1">The sequence shown here is derived from an EMBL/GenBank/DDBJ whole genome shotgun (WGS) entry which is preliminary data.</text>
</comment>
<evidence type="ECO:0000313" key="2">
    <source>
        <dbReference type="Proteomes" id="UP001422074"/>
    </source>
</evidence>
<dbReference type="RefSeq" id="WP_345882886.1">
    <property type="nucleotide sequence ID" value="NZ_JBDFRB010000001.1"/>
</dbReference>
<dbReference type="EMBL" id="JBDFRB010000001">
    <property type="protein sequence ID" value="MEN2743393.1"/>
    <property type="molecule type" value="Genomic_DNA"/>
</dbReference>